<keyword evidence="2" id="KW-1185">Reference proteome</keyword>
<dbReference type="EMBL" id="AJYA01000092">
    <property type="protein sequence ID" value="EIM72292.1"/>
    <property type="molecule type" value="Genomic_DNA"/>
</dbReference>
<reference evidence="1 2" key="1">
    <citation type="submission" date="2012-05" db="EMBL/GenBank/DDBJ databases">
        <title>Genome sequence of Nitritalea halalkaliphila LW7.</title>
        <authorList>
            <person name="Jangir P.K."/>
            <person name="Singh A."/>
            <person name="Shivaji S."/>
            <person name="Sharma R."/>
        </authorList>
    </citation>
    <scope>NUCLEOTIDE SEQUENCE [LARGE SCALE GENOMIC DNA]</scope>
    <source>
        <strain evidence="1 2">LW7</strain>
    </source>
</reference>
<name>I5BRU0_9BACT</name>
<dbReference type="AlphaFoldDB" id="I5BRU0"/>
<evidence type="ECO:0000313" key="2">
    <source>
        <dbReference type="Proteomes" id="UP000005551"/>
    </source>
</evidence>
<gene>
    <name evidence="1" type="ORF">A3SI_19872</name>
</gene>
<dbReference type="Proteomes" id="UP000005551">
    <property type="component" value="Unassembled WGS sequence"/>
</dbReference>
<proteinExistence type="predicted"/>
<protein>
    <submittedName>
        <fullName evidence="1">Uncharacterized protein</fullName>
    </submittedName>
</protein>
<comment type="caution">
    <text evidence="1">The sequence shown here is derived from an EMBL/GenBank/DDBJ whole genome shotgun (WGS) entry which is preliminary data.</text>
</comment>
<accession>I5BRU0</accession>
<sequence>MYFPLYISPNVNQVFNGYNSSSDYFVKSKLVGKASLDDGSVVKVFGKRSQNVIDKGMIGDLDFVSIYFKGIIFMLVML</sequence>
<organism evidence="1 2">
    <name type="scientific">Nitritalea halalkaliphila LW7</name>
    <dbReference type="NCBI Taxonomy" id="1189621"/>
    <lineage>
        <taxon>Bacteria</taxon>
        <taxon>Pseudomonadati</taxon>
        <taxon>Bacteroidota</taxon>
        <taxon>Cytophagia</taxon>
        <taxon>Cytophagales</taxon>
        <taxon>Cyclobacteriaceae</taxon>
        <taxon>Nitritalea</taxon>
    </lineage>
</organism>
<evidence type="ECO:0000313" key="1">
    <source>
        <dbReference type="EMBL" id="EIM72292.1"/>
    </source>
</evidence>